<accession>A0A919YU93</accession>
<keyword evidence="5" id="KW-0805">Transcription regulation</keyword>
<name>A0A919YU93_9BACL</name>
<keyword evidence="3 8" id="KW-0597">Phosphoprotein</keyword>
<dbReference type="InterPro" id="IPR011006">
    <property type="entry name" value="CheY-like_superfamily"/>
</dbReference>
<dbReference type="Pfam" id="PF12833">
    <property type="entry name" value="HTH_18"/>
    <property type="match status" value="1"/>
</dbReference>
<organism evidence="11 12">
    <name type="scientific">Paenibacillus montaniterrae</name>
    <dbReference type="NCBI Taxonomy" id="429341"/>
    <lineage>
        <taxon>Bacteria</taxon>
        <taxon>Bacillati</taxon>
        <taxon>Bacillota</taxon>
        <taxon>Bacilli</taxon>
        <taxon>Bacillales</taxon>
        <taxon>Paenibacillaceae</taxon>
        <taxon>Paenibacillus</taxon>
    </lineage>
</organism>
<dbReference type="PROSITE" id="PS01124">
    <property type="entry name" value="HTH_ARAC_FAMILY_2"/>
    <property type="match status" value="1"/>
</dbReference>
<evidence type="ECO:0000259" key="10">
    <source>
        <dbReference type="PROSITE" id="PS50110"/>
    </source>
</evidence>
<dbReference type="RefSeq" id="WP_213519097.1">
    <property type="nucleotide sequence ID" value="NZ_BOSE01000009.1"/>
</dbReference>
<keyword evidence="4" id="KW-0902">Two-component regulatory system</keyword>
<feature type="domain" description="Response regulatory" evidence="10">
    <location>
        <begin position="3"/>
        <end position="120"/>
    </location>
</feature>
<dbReference type="EMBL" id="BOSE01000009">
    <property type="protein sequence ID" value="GIP18539.1"/>
    <property type="molecule type" value="Genomic_DNA"/>
</dbReference>
<reference evidence="11" key="1">
    <citation type="submission" date="2021-03" db="EMBL/GenBank/DDBJ databases">
        <title>Antimicrobial resistance genes in bacteria isolated from Japanese honey, and their potential for conferring macrolide and lincosamide resistance in the American foulbrood pathogen Paenibacillus larvae.</title>
        <authorList>
            <person name="Okamoto M."/>
            <person name="Kumagai M."/>
            <person name="Kanamori H."/>
            <person name="Takamatsu D."/>
        </authorList>
    </citation>
    <scope>NUCLEOTIDE SEQUENCE</scope>
    <source>
        <strain evidence="11">J40TS1</strain>
    </source>
</reference>
<dbReference type="InterPro" id="IPR051552">
    <property type="entry name" value="HptR"/>
</dbReference>
<evidence type="ECO:0000259" key="9">
    <source>
        <dbReference type="PROSITE" id="PS01124"/>
    </source>
</evidence>
<keyword evidence="2" id="KW-0963">Cytoplasm</keyword>
<dbReference type="GO" id="GO:0003700">
    <property type="term" value="F:DNA-binding transcription factor activity"/>
    <property type="evidence" value="ECO:0007669"/>
    <property type="project" value="InterPro"/>
</dbReference>
<keyword evidence="12" id="KW-1185">Reference proteome</keyword>
<protein>
    <submittedName>
        <fullName evidence="11">DNA-binding response regulator</fullName>
    </submittedName>
</protein>
<evidence type="ECO:0000256" key="8">
    <source>
        <dbReference type="PROSITE-ProRule" id="PRU00169"/>
    </source>
</evidence>
<dbReference type="SMART" id="SM00448">
    <property type="entry name" value="REC"/>
    <property type="match status" value="1"/>
</dbReference>
<evidence type="ECO:0000256" key="7">
    <source>
        <dbReference type="ARBA" id="ARBA00023163"/>
    </source>
</evidence>
<evidence type="ECO:0000256" key="6">
    <source>
        <dbReference type="ARBA" id="ARBA00023125"/>
    </source>
</evidence>
<dbReference type="PRINTS" id="PR00032">
    <property type="entry name" value="HTHARAC"/>
</dbReference>
<dbReference type="SUPFAM" id="SSF46689">
    <property type="entry name" value="Homeodomain-like"/>
    <property type="match status" value="2"/>
</dbReference>
<dbReference type="PROSITE" id="PS00041">
    <property type="entry name" value="HTH_ARAC_FAMILY_1"/>
    <property type="match status" value="1"/>
</dbReference>
<dbReference type="GO" id="GO:0000160">
    <property type="term" value="P:phosphorelay signal transduction system"/>
    <property type="evidence" value="ECO:0007669"/>
    <property type="project" value="UniProtKB-KW"/>
</dbReference>
<dbReference type="InterPro" id="IPR018062">
    <property type="entry name" value="HTH_AraC-typ_CS"/>
</dbReference>
<dbReference type="InterPro" id="IPR009057">
    <property type="entry name" value="Homeodomain-like_sf"/>
</dbReference>
<dbReference type="InterPro" id="IPR018060">
    <property type="entry name" value="HTH_AraC"/>
</dbReference>
<feature type="domain" description="HTH araC/xylS-type" evidence="9">
    <location>
        <begin position="244"/>
        <end position="342"/>
    </location>
</feature>
<evidence type="ECO:0000313" key="11">
    <source>
        <dbReference type="EMBL" id="GIP18539.1"/>
    </source>
</evidence>
<keyword evidence="7" id="KW-0804">Transcription</keyword>
<dbReference type="AlphaFoldDB" id="A0A919YU93"/>
<dbReference type="GO" id="GO:0005737">
    <property type="term" value="C:cytoplasm"/>
    <property type="evidence" value="ECO:0007669"/>
    <property type="project" value="UniProtKB-SubCell"/>
</dbReference>
<dbReference type="PANTHER" id="PTHR42713:SF3">
    <property type="entry name" value="TRANSCRIPTIONAL REGULATORY PROTEIN HPTR"/>
    <property type="match status" value="1"/>
</dbReference>
<evidence type="ECO:0000313" key="12">
    <source>
        <dbReference type="Proteomes" id="UP000683139"/>
    </source>
</evidence>
<comment type="subcellular location">
    <subcellularLocation>
        <location evidence="1">Cytoplasm</location>
    </subcellularLocation>
</comment>
<proteinExistence type="predicted"/>
<keyword evidence="6 11" id="KW-0238">DNA-binding</keyword>
<dbReference type="InterPro" id="IPR001789">
    <property type="entry name" value="Sig_transdc_resp-reg_receiver"/>
</dbReference>
<sequence>MIKVMLVDDEPWNRQIVKRFGAWDELDMEITYEANDGAEAIDYMKQQALQLVITDMRMPGVDGGKLMEYICQHYPDTQLIVISGYDDFEYARKALRCNAVEYLLKPIDSHALNEALRKCREALLQLQAVVDVSLFYAMDAYKQSIEQAFHKLQEQQLQHVLTQMASKWTKQQLPAGLQQQLYEELLRFARELAERHNLATSAADRQQEPGAPPKLSWDELTACYLQLLKQLIDQRKFKSRLNLLEVKGYIEQHAKQPLTLEELASTFFVSKEYLSKQFKQEFAVSITDYMTQLRMEEARQRIEEGKLSIKEIAELVGYEDVTYFYRVFRKYFGVAPGEMRKQHEV</sequence>
<dbReference type="CDD" id="cd17536">
    <property type="entry name" value="REC_YesN-like"/>
    <property type="match status" value="1"/>
</dbReference>
<feature type="modified residue" description="4-aspartylphosphate" evidence="8">
    <location>
        <position position="55"/>
    </location>
</feature>
<gene>
    <name evidence="11" type="ORF">J40TS1_41810</name>
</gene>
<dbReference type="GO" id="GO:0043565">
    <property type="term" value="F:sequence-specific DNA binding"/>
    <property type="evidence" value="ECO:0007669"/>
    <property type="project" value="InterPro"/>
</dbReference>
<evidence type="ECO:0000256" key="3">
    <source>
        <dbReference type="ARBA" id="ARBA00022553"/>
    </source>
</evidence>
<dbReference type="SUPFAM" id="SSF52172">
    <property type="entry name" value="CheY-like"/>
    <property type="match status" value="1"/>
</dbReference>
<evidence type="ECO:0000256" key="1">
    <source>
        <dbReference type="ARBA" id="ARBA00004496"/>
    </source>
</evidence>
<dbReference type="PANTHER" id="PTHR42713">
    <property type="entry name" value="HISTIDINE KINASE-RELATED"/>
    <property type="match status" value="1"/>
</dbReference>
<dbReference type="Gene3D" id="3.40.50.2300">
    <property type="match status" value="1"/>
</dbReference>
<evidence type="ECO:0000256" key="2">
    <source>
        <dbReference type="ARBA" id="ARBA00022490"/>
    </source>
</evidence>
<evidence type="ECO:0000256" key="4">
    <source>
        <dbReference type="ARBA" id="ARBA00023012"/>
    </source>
</evidence>
<dbReference type="Pfam" id="PF00072">
    <property type="entry name" value="Response_reg"/>
    <property type="match status" value="1"/>
</dbReference>
<dbReference type="Proteomes" id="UP000683139">
    <property type="component" value="Unassembled WGS sequence"/>
</dbReference>
<comment type="caution">
    <text evidence="11">The sequence shown here is derived from an EMBL/GenBank/DDBJ whole genome shotgun (WGS) entry which is preliminary data.</text>
</comment>
<evidence type="ECO:0000256" key="5">
    <source>
        <dbReference type="ARBA" id="ARBA00023015"/>
    </source>
</evidence>
<dbReference type="PROSITE" id="PS50110">
    <property type="entry name" value="RESPONSE_REGULATORY"/>
    <property type="match status" value="1"/>
</dbReference>
<dbReference type="Gene3D" id="1.10.10.60">
    <property type="entry name" value="Homeodomain-like"/>
    <property type="match status" value="2"/>
</dbReference>
<dbReference type="InterPro" id="IPR020449">
    <property type="entry name" value="Tscrpt_reg_AraC-type_HTH"/>
</dbReference>
<dbReference type="SMART" id="SM00342">
    <property type="entry name" value="HTH_ARAC"/>
    <property type="match status" value="1"/>
</dbReference>